<evidence type="ECO:0000313" key="1">
    <source>
        <dbReference type="EMBL" id="PKQ70234.1"/>
    </source>
</evidence>
<evidence type="ECO:0008006" key="3">
    <source>
        <dbReference type="Google" id="ProtNLM"/>
    </source>
</evidence>
<dbReference type="Gene3D" id="3.40.50.620">
    <property type="entry name" value="HUPs"/>
    <property type="match status" value="1"/>
</dbReference>
<dbReference type="EMBL" id="NKXO01000009">
    <property type="protein sequence ID" value="PKQ70234.1"/>
    <property type="molecule type" value="Genomic_DNA"/>
</dbReference>
<accession>A0A2N3IIU6</accession>
<evidence type="ECO:0000313" key="2">
    <source>
        <dbReference type="Proteomes" id="UP000233387"/>
    </source>
</evidence>
<protein>
    <recommendedName>
        <fullName evidence="3">TonB-dependent receptor</fullName>
    </recommendedName>
</protein>
<dbReference type="InterPro" id="IPR014729">
    <property type="entry name" value="Rossmann-like_a/b/a_fold"/>
</dbReference>
<dbReference type="RefSeq" id="WP_101358021.1">
    <property type="nucleotide sequence ID" value="NZ_NKXO01000009.1"/>
</dbReference>
<proteinExistence type="predicted"/>
<keyword evidence="2" id="KW-1185">Reference proteome</keyword>
<dbReference type="SUPFAM" id="SSF52374">
    <property type="entry name" value="Nucleotidylyl transferase"/>
    <property type="match status" value="1"/>
</dbReference>
<sequence>MEDEKIMSTRQKALKINLDTSIYGSFAEIGAGQETAAIFFKAGGASGTIAKTMSAYDMTFSDAIYGKEESGRYVCEPRLMKMLAKEFSLLELRLGEKRGETTKFFAFANTVTTINYTRTVQGHGWLGVRFQLYPQSPPNDVIIHVRMSDKDAILQQQAYGILGVNLIYACFFYHQDPKTFVLSLMDNLSRERIEIDMIRFSGPDFKNIDNRLITLKLVLFGLADAAMFNPKAEMLQPADALYKKNVLILRGRFRPVTHVNMDMFRKAKRQFLTDLPPDEHDKTVVLAELTLQDLKAGNTDIDIQDFLDRVDILCTLGQNVMISNFQEHSKLISYISQLTKKKIAIVIGRLIIEQLCDPSRYSNLRGGLLEAFSRLFINDLHVYVYPYLKDGIPQTFENLEVNPTLQPLIEYLRINGKITDIVDYDEEVLNIYSEKVLEMVRTNQEGWEEMVPEIVAKKIKENCLFGFPCVIVGEKRRFVET</sequence>
<comment type="caution">
    <text evidence="1">The sequence shown here is derived from an EMBL/GenBank/DDBJ whole genome shotgun (WGS) entry which is preliminary data.</text>
</comment>
<dbReference type="OrthoDB" id="179386at2"/>
<organism evidence="1 2">
    <name type="scientific">Raineya orbicola</name>
    <dbReference type="NCBI Taxonomy" id="2016530"/>
    <lineage>
        <taxon>Bacteria</taxon>
        <taxon>Pseudomonadati</taxon>
        <taxon>Bacteroidota</taxon>
        <taxon>Cytophagia</taxon>
        <taxon>Cytophagales</taxon>
        <taxon>Raineyaceae</taxon>
        <taxon>Raineya</taxon>
    </lineage>
</organism>
<gene>
    <name evidence="1" type="ORF">Rain11_0755</name>
</gene>
<dbReference type="Proteomes" id="UP000233387">
    <property type="component" value="Unassembled WGS sequence"/>
</dbReference>
<name>A0A2N3IIU6_9BACT</name>
<dbReference type="AlphaFoldDB" id="A0A2N3IIU6"/>
<reference evidence="1 2" key="1">
    <citation type="submission" date="2017-06" db="EMBL/GenBank/DDBJ databases">
        <title>Raineya orbicola gen. nov., sp. nov. a slightly thermophilic bacterium of the phylum Bacteroidetes and the description of Raineyaceae fam. nov.</title>
        <authorList>
            <person name="Albuquerque L."/>
            <person name="Polonia A.R.M."/>
            <person name="Barroso C."/>
            <person name="Froufe H.J.C."/>
            <person name="Lage O."/>
            <person name="Lobo-Da-Cunha A."/>
            <person name="Egas C."/>
            <person name="Da Costa M.S."/>
        </authorList>
    </citation>
    <scope>NUCLEOTIDE SEQUENCE [LARGE SCALE GENOMIC DNA]</scope>
    <source>
        <strain evidence="1 2">SPSPC-11</strain>
    </source>
</reference>